<comment type="caution">
    <text evidence="1">The sequence shown here is derived from an EMBL/GenBank/DDBJ whole genome shotgun (WGS) entry which is preliminary data.</text>
</comment>
<name>A0A1J5PQZ9_9ZZZZ</name>
<organism evidence="1">
    <name type="scientific">mine drainage metagenome</name>
    <dbReference type="NCBI Taxonomy" id="410659"/>
    <lineage>
        <taxon>unclassified sequences</taxon>
        <taxon>metagenomes</taxon>
        <taxon>ecological metagenomes</taxon>
    </lineage>
</organism>
<proteinExistence type="predicted"/>
<evidence type="ECO:0000313" key="1">
    <source>
        <dbReference type="EMBL" id="OIQ73224.1"/>
    </source>
</evidence>
<dbReference type="AlphaFoldDB" id="A0A1J5PQZ9"/>
<accession>A0A1J5PQZ9</accession>
<reference evidence="1" key="1">
    <citation type="submission" date="2016-10" db="EMBL/GenBank/DDBJ databases">
        <title>Sequence of Gallionella enrichment culture.</title>
        <authorList>
            <person name="Poehlein A."/>
            <person name="Muehling M."/>
            <person name="Daniel R."/>
        </authorList>
    </citation>
    <scope>NUCLEOTIDE SEQUENCE</scope>
</reference>
<protein>
    <submittedName>
        <fullName evidence="1">Uncharacterized protein</fullName>
    </submittedName>
</protein>
<dbReference type="EMBL" id="MLJW01002951">
    <property type="protein sequence ID" value="OIQ73224.1"/>
    <property type="molecule type" value="Genomic_DNA"/>
</dbReference>
<gene>
    <name evidence="1" type="ORF">GALL_451380</name>
</gene>
<sequence>MARASAQKAEVVPQNVTELPLAVEAEIAAIDARRGEAQEQEREH</sequence>